<gene>
    <name evidence="3" type="ORF">AVEN_15388_1</name>
    <name evidence="4" type="ORF">AVEN_206992_1</name>
    <name evidence="1" type="ORF">AVEN_242968_1</name>
    <name evidence="2" type="ORF">AVEN_254259_1</name>
</gene>
<dbReference type="EMBL" id="BGPR01170922">
    <property type="protein sequence ID" value="GBM30489.1"/>
    <property type="molecule type" value="Genomic_DNA"/>
</dbReference>
<accession>A0A4Y2EQ82</accession>
<evidence type="ECO:0000313" key="5">
    <source>
        <dbReference type="Proteomes" id="UP000499080"/>
    </source>
</evidence>
<dbReference type="OrthoDB" id="7607518at2759"/>
<name>A0A4Y2EQ82_ARAVE</name>
<protein>
    <submittedName>
        <fullName evidence="4">Uncharacterized protein</fullName>
    </submittedName>
</protein>
<comment type="caution">
    <text evidence="4">The sequence shown here is derived from an EMBL/GenBank/DDBJ whole genome shotgun (WGS) entry which is preliminary data.</text>
</comment>
<evidence type="ECO:0000313" key="4">
    <source>
        <dbReference type="EMBL" id="GBM30489.1"/>
    </source>
</evidence>
<feature type="non-terminal residue" evidence="4">
    <location>
        <position position="44"/>
    </location>
</feature>
<dbReference type="Proteomes" id="UP000499080">
    <property type="component" value="Unassembled WGS sequence"/>
</dbReference>
<evidence type="ECO:0000313" key="2">
    <source>
        <dbReference type="EMBL" id="GBM30363.1"/>
    </source>
</evidence>
<evidence type="ECO:0000313" key="3">
    <source>
        <dbReference type="EMBL" id="GBM30380.1"/>
    </source>
</evidence>
<evidence type="ECO:0000313" key="1">
    <source>
        <dbReference type="EMBL" id="GBM30347.1"/>
    </source>
</evidence>
<dbReference type="EMBL" id="BGPR01170889">
    <property type="protein sequence ID" value="GBM30380.1"/>
    <property type="molecule type" value="Genomic_DNA"/>
</dbReference>
<keyword evidence="5" id="KW-1185">Reference proteome</keyword>
<reference evidence="4 5" key="1">
    <citation type="journal article" date="2019" name="Sci. Rep.">
        <title>Orb-weaving spider Araneus ventricosus genome elucidates the spidroin gene catalogue.</title>
        <authorList>
            <person name="Kono N."/>
            <person name="Nakamura H."/>
            <person name="Ohtoshi R."/>
            <person name="Moran D.A.P."/>
            <person name="Shinohara A."/>
            <person name="Yoshida Y."/>
            <person name="Fujiwara M."/>
            <person name="Mori M."/>
            <person name="Tomita M."/>
            <person name="Arakawa K."/>
        </authorList>
    </citation>
    <scope>NUCLEOTIDE SEQUENCE [LARGE SCALE GENOMIC DNA]</scope>
</reference>
<dbReference type="EMBL" id="BGPR01170884">
    <property type="protein sequence ID" value="GBM30363.1"/>
    <property type="molecule type" value="Genomic_DNA"/>
</dbReference>
<sequence>MGFEVDNNDIDELVEEHSQELTTKELMELHYVSQQESCEREYRY</sequence>
<dbReference type="EMBL" id="BGPR01170880">
    <property type="protein sequence ID" value="GBM30347.1"/>
    <property type="molecule type" value="Genomic_DNA"/>
</dbReference>
<organism evidence="4 5">
    <name type="scientific">Araneus ventricosus</name>
    <name type="common">Orbweaver spider</name>
    <name type="synonym">Epeira ventricosa</name>
    <dbReference type="NCBI Taxonomy" id="182803"/>
    <lineage>
        <taxon>Eukaryota</taxon>
        <taxon>Metazoa</taxon>
        <taxon>Ecdysozoa</taxon>
        <taxon>Arthropoda</taxon>
        <taxon>Chelicerata</taxon>
        <taxon>Arachnida</taxon>
        <taxon>Araneae</taxon>
        <taxon>Araneomorphae</taxon>
        <taxon>Entelegynae</taxon>
        <taxon>Araneoidea</taxon>
        <taxon>Araneidae</taxon>
        <taxon>Araneus</taxon>
    </lineage>
</organism>
<dbReference type="AlphaFoldDB" id="A0A4Y2EQ82"/>
<proteinExistence type="predicted"/>